<dbReference type="OrthoDB" id="42561at2759"/>
<reference evidence="1 2" key="2">
    <citation type="submission" date="2018-11" db="EMBL/GenBank/DDBJ databases">
        <authorList>
            <consortium name="Pathogen Informatics"/>
        </authorList>
    </citation>
    <scope>NUCLEOTIDE SEQUENCE [LARGE SCALE GENOMIC DNA]</scope>
</reference>
<evidence type="ECO:0000313" key="3">
    <source>
        <dbReference type="WBParaSite" id="HNAJ_0000282201-mRNA-1"/>
    </source>
</evidence>
<dbReference type="Proteomes" id="UP000278807">
    <property type="component" value="Unassembled WGS sequence"/>
</dbReference>
<gene>
    <name evidence="1" type="ORF">HNAJ_LOCUS2821</name>
</gene>
<proteinExistence type="predicted"/>
<dbReference type="EMBL" id="UZAE01001488">
    <property type="protein sequence ID" value="VDN98680.1"/>
    <property type="molecule type" value="Genomic_DNA"/>
</dbReference>
<name>A0A0R3T6Y4_RODNA</name>
<evidence type="ECO:0000313" key="2">
    <source>
        <dbReference type="Proteomes" id="UP000278807"/>
    </source>
</evidence>
<dbReference type="WBParaSite" id="HNAJ_0000282201-mRNA-1">
    <property type="protein sequence ID" value="HNAJ_0000282201-mRNA-1"/>
    <property type="gene ID" value="HNAJ_0000282201"/>
</dbReference>
<keyword evidence="2" id="KW-1185">Reference proteome</keyword>
<evidence type="ECO:0000313" key="1">
    <source>
        <dbReference type="EMBL" id="VDN98680.1"/>
    </source>
</evidence>
<reference evidence="3" key="1">
    <citation type="submission" date="2017-02" db="UniProtKB">
        <authorList>
            <consortium name="WormBaseParasite"/>
        </authorList>
    </citation>
    <scope>IDENTIFICATION</scope>
</reference>
<sequence length="185" mass="21554">MLRLTVAGRICTSRINAQSASSPLYIQQRERGFTEVDRAGGRNKAHRLEELIRWYLRLKPWREEIATLMRRLKRHNAGFDVHHSCVFIFWPGVHGQTRYLVRFPQLTDSDFEYWKVYTDADFDEGYSKAEFVRSSRYAAGATVQRDSRELNSEFINTRVSGDAKNLLSPGEKDAHPYSIMYSADR</sequence>
<dbReference type="AlphaFoldDB" id="A0A0R3T6Y4"/>
<accession>A0A0R3T6Y4</accession>
<organism evidence="3">
    <name type="scientific">Rodentolepis nana</name>
    <name type="common">Dwarf tapeworm</name>
    <name type="synonym">Hymenolepis nana</name>
    <dbReference type="NCBI Taxonomy" id="102285"/>
    <lineage>
        <taxon>Eukaryota</taxon>
        <taxon>Metazoa</taxon>
        <taxon>Spiralia</taxon>
        <taxon>Lophotrochozoa</taxon>
        <taxon>Platyhelminthes</taxon>
        <taxon>Cestoda</taxon>
        <taxon>Eucestoda</taxon>
        <taxon>Cyclophyllidea</taxon>
        <taxon>Hymenolepididae</taxon>
        <taxon>Rodentolepis</taxon>
    </lineage>
</organism>
<protein>
    <submittedName>
        <fullName evidence="1 3">Uncharacterized protein</fullName>
    </submittedName>
</protein>